<reference evidence="4" key="1">
    <citation type="journal article" date="2019" name="Int. J. Syst. Evol. Microbiol.">
        <title>The Global Catalogue of Microorganisms (GCM) 10K type strain sequencing project: providing services to taxonomists for standard genome sequencing and annotation.</title>
        <authorList>
            <consortium name="The Broad Institute Genomics Platform"/>
            <consortium name="The Broad Institute Genome Sequencing Center for Infectious Disease"/>
            <person name="Wu L."/>
            <person name="Ma J."/>
        </authorList>
    </citation>
    <scope>NUCLEOTIDE SEQUENCE [LARGE SCALE GENOMIC DNA]</scope>
    <source>
        <strain evidence="4">JCM 10083</strain>
    </source>
</reference>
<sequence>MRLPVLLLLGALTACGAPATMARTPDIPATASAPSAREAPEVLKASATPPPSPASTDPTPESACAPAPTRKLNVRLLRQTAFDYDPLNSPEELAEKTPLVVAGTVEDFLPGQIVEEGIPGDRTHYVLMPVRVTERFKGPAARLVHVKFFQGGIWRNQTPVNSVADFRRAVPRGSRVMLFVYPDVREGTVIKDRAALPAGTPIYSAHPQGVLLGRGLTVIGGMEEINPASRWADPCGLDGIATRLRAAGHQGH</sequence>
<gene>
    <name evidence="3" type="ORF">ACFQVD_40930</name>
</gene>
<feature type="signal peptide" evidence="2">
    <location>
        <begin position="1"/>
        <end position="22"/>
    </location>
</feature>
<feature type="chain" id="PRO_5045497074" description="Serine/threonine protein kinase" evidence="2">
    <location>
        <begin position="23"/>
        <end position="252"/>
    </location>
</feature>
<keyword evidence="4" id="KW-1185">Reference proteome</keyword>
<name>A0ABW2TDF9_9ACTN</name>
<feature type="region of interest" description="Disordered" evidence="1">
    <location>
        <begin position="21"/>
        <end position="67"/>
    </location>
</feature>
<proteinExistence type="predicted"/>
<dbReference type="PROSITE" id="PS51257">
    <property type="entry name" value="PROKAR_LIPOPROTEIN"/>
    <property type="match status" value="1"/>
</dbReference>
<evidence type="ECO:0008006" key="5">
    <source>
        <dbReference type="Google" id="ProtNLM"/>
    </source>
</evidence>
<evidence type="ECO:0000313" key="3">
    <source>
        <dbReference type="EMBL" id="MFC7606484.1"/>
    </source>
</evidence>
<comment type="caution">
    <text evidence="3">The sequence shown here is derived from an EMBL/GenBank/DDBJ whole genome shotgun (WGS) entry which is preliminary data.</text>
</comment>
<evidence type="ECO:0000256" key="1">
    <source>
        <dbReference type="SAM" id="MobiDB-lite"/>
    </source>
</evidence>
<organism evidence="3 4">
    <name type="scientific">Streptosporangium amethystogenes subsp. fukuiense</name>
    <dbReference type="NCBI Taxonomy" id="698418"/>
    <lineage>
        <taxon>Bacteria</taxon>
        <taxon>Bacillati</taxon>
        <taxon>Actinomycetota</taxon>
        <taxon>Actinomycetes</taxon>
        <taxon>Streptosporangiales</taxon>
        <taxon>Streptosporangiaceae</taxon>
        <taxon>Streptosporangium</taxon>
    </lineage>
</organism>
<accession>A0ABW2TDF9</accession>
<evidence type="ECO:0000313" key="4">
    <source>
        <dbReference type="Proteomes" id="UP001596514"/>
    </source>
</evidence>
<dbReference type="Proteomes" id="UP001596514">
    <property type="component" value="Unassembled WGS sequence"/>
</dbReference>
<dbReference type="RefSeq" id="WP_343962983.1">
    <property type="nucleotide sequence ID" value="NZ_BAAAGK010000013.1"/>
</dbReference>
<protein>
    <recommendedName>
        <fullName evidence="5">Serine/threonine protein kinase</fullName>
    </recommendedName>
</protein>
<keyword evidence="2" id="KW-0732">Signal</keyword>
<dbReference type="EMBL" id="JBHTEE010000001">
    <property type="protein sequence ID" value="MFC7606484.1"/>
    <property type="molecule type" value="Genomic_DNA"/>
</dbReference>
<evidence type="ECO:0000256" key="2">
    <source>
        <dbReference type="SAM" id="SignalP"/>
    </source>
</evidence>